<proteinExistence type="predicted"/>
<organism evidence="1">
    <name type="scientific">bioreactor metagenome</name>
    <dbReference type="NCBI Taxonomy" id="1076179"/>
    <lineage>
        <taxon>unclassified sequences</taxon>
        <taxon>metagenomes</taxon>
        <taxon>ecological metagenomes</taxon>
    </lineage>
</organism>
<dbReference type="AlphaFoldDB" id="A0A645CVP3"/>
<gene>
    <name evidence="1" type="ORF">SDC9_128004</name>
</gene>
<sequence length="114" mass="13207">MFQQKLNISTELMGEINRREVENFPNLISFNSTGYESSETTGYFLMYERPFLKGREDYFIVYYGIMGPTNLTEETPALKKLIAKSYYMSNEDGRVDGLKMGNKKGEADSLLPWF</sequence>
<reference evidence="1" key="1">
    <citation type="submission" date="2019-08" db="EMBL/GenBank/DDBJ databases">
        <authorList>
            <person name="Kucharzyk K."/>
            <person name="Murdoch R.W."/>
            <person name="Higgins S."/>
            <person name="Loffler F."/>
        </authorList>
    </citation>
    <scope>NUCLEOTIDE SEQUENCE</scope>
</reference>
<evidence type="ECO:0000313" key="1">
    <source>
        <dbReference type="EMBL" id="MPM80953.1"/>
    </source>
</evidence>
<dbReference type="EMBL" id="VSSQ01030423">
    <property type="protein sequence ID" value="MPM80953.1"/>
    <property type="molecule type" value="Genomic_DNA"/>
</dbReference>
<accession>A0A645CVP3</accession>
<comment type="caution">
    <text evidence="1">The sequence shown here is derived from an EMBL/GenBank/DDBJ whole genome shotgun (WGS) entry which is preliminary data.</text>
</comment>
<name>A0A645CVP3_9ZZZZ</name>
<protein>
    <submittedName>
        <fullName evidence="1">Uncharacterized protein</fullName>
    </submittedName>
</protein>